<organism evidence="4">
    <name type="scientific">Candidatus Moduliflexus flocculans</name>
    <dbReference type="NCBI Taxonomy" id="1499966"/>
    <lineage>
        <taxon>Bacteria</taxon>
        <taxon>Candidatus Moduliflexota</taxon>
        <taxon>Candidatus Moduliflexia</taxon>
        <taxon>Candidatus Moduliflexales</taxon>
        <taxon>Candidatus Moduliflexaceae</taxon>
    </lineage>
</organism>
<dbReference type="InterPro" id="IPR051532">
    <property type="entry name" value="Ester_Hydrolysis_Enzymes"/>
</dbReference>
<dbReference type="GO" id="GO:0004622">
    <property type="term" value="F:phosphatidylcholine lysophospholipase activity"/>
    <property type="evidence" value="ECO:0007669"/>
    <property type="project" value="TreeGrafter"/>
</dbReference>
<evidence type="ECO:0000256" key="2">
    <source>
        <dbReference type="SAM" id="Phobius"/>
    </source>
</evidence>
<keyword evidence="2" id="KW-0472">Membrane</keyword>
<dbReference type="PROSITE" id="PS51257">
    <property type="entry name" value="PROKAR_LIPOPROTEIN"/>
    <property type="match status" value="1"/>
</dbReference>
<dbReference type="InterPro" id="IPR013830">
    <property type="entry name" value="SGNH_hydro"/>
</dbReference>
<protein>
    <submittedName>
        <fullName evidence="4">Lipolytic protein G-D-S-L family</fullName>
    </submittedName>
</protein>
<evidence type="ECO:0000313" key="4">
    <source>
        <dbReference type="EMBL" id="GAK51398.1"/>
    </source>
</evidence>
<reference evidence="4" key="1">
    <citation type="journal article" date="2015" name="PeerJ">
        <title>First genomic representation of candidate bacterial phylum KSB3 points to enhanced environmental sensing as a trigger of wastewater bulking.</title>
        <authorList>
            <person name="Sekiguchi Y."/>
            <person name="Ohashi A."/>
            <person name="Parks D.H."/>
            <person name="Yamauchi T."/>
            <person name="Tyson G.W."/>
            <person name="Hugenholtz P."/>
        </authorList>
    </citation>
    <scope>NUCLEOTIDE SEQUENCE [LARGE SCALE GENOMIC DNA]</scope>
</reference>
<dbReference type="SUPFAM" id="SSF52266">
    <property type="entry name" value="SGNH hydrolase"/>
    <property type="match status" value="1"/>
</dbReference>
<feature type="domain" description="SGNH hydrolase-type esterase" evidence="3">
    <location>
        <begin position="194"/>
        <end position="358"/>
    </location>
</feature>
<dbReference type="STRING" id="1499966.U14_02642"/>
<dbReference type="EMBL" id="DF820457">
    <property type="protein sequence ID" value="GAK51398.1"/>
    <property type="molecule type" value="Genomic_DNA"/>
</dbReference>
<feature type="transmembrane region" description="Helical" evidence="2">
    <location>
        <begin position="12"/>
        <end position="28"/>
    </location>
</feature>
<evidence type="ECO:0000313" key="5">
    <source>
        <dbReference type="Proteomes" id="UP000030700"/>
    </source>
</evidence>
<accession>A0A081BLY2</accession>
<dbReference type="AlphaFoldDB" id="A0A081BLY2"/>
<proteinExistence type="predicted"/>
<feature type="compositionally biased region" description="Pro residues" evidence="1">
    <location>
        <begin position="167"/>
        <end position="183"/>
    </location>
</feature>
<evidence type="ECO:0000259" key="3">
    <source>
        <dbReference type="Pfam" id="PF13472"/>
    </source>
</evidence>
<keyword evidence="2" id="KW-0812">Transmembrane</keyword>
<name>A0A081BLY2_9BACT</name>
<dbReference type="HOGENOM" id="CLU_745272_0_0_0"/>
<gene>
    <name evidence="4" type="ORF">U14_02642</name>
</gene>
<dbReference type="Pfam" id="PF13472">
    <property type="entry name" value="Lipase_GDSL_2"/>
    <property type="match status" value="1"/>
</dbReference>
<dbReference type="Gene3D" id="3.40.50.1110">
    <property type="entry name" value="SGNH hydrolase"/>
    <property type="match status" value="1"/>
</dbReference>
<feature type="region of interest" description="Disordered" evidence="1">
    <location>
        <begin position="162"/>
        <end position="186"/>
    </location>
</feature>
<dbReference type="Proteomes" id="UP000030700">
    <property type="component" value="Unassembled WGS sequence"/>
</dbReference>
<dbReference type="InterPro" id="IPR036514">
    <property type="entry name" value="SGNH_hydro_sf"/>
</dbReference>
<evidence type="ECO:0000256" key="1">
    <source>
        <dbReference type="SAM" id="MobiDB-lite"/>
    </source>
</evidence>
<dbReference type="PANTHER" id="PTHR30383">
    <property type="entry name" value="THIOESTERASE 1/PROTEASE 1/LYSOPHOSPHOLIPASE L1"/>
    <property type="match status" value="1"/>
</dbReference>
<keyword evidence="5" id="KW-1185">Reference proteome</keyword>
<keyword evidence="2" id="KW-1133">Transmembrane helix</keyword>
<dbReference type="PANTHER" id="PTHR30383:SF5">
    <property type="entry name" value="SGNH HYDROLASE-TYPE ESTERASE DOMAIN-CONTAINING PROTEIN"/>
    <property type="match status" value="1"/>
</dbReference>
<sequence length="371" mass="39925">MTIGMKRIGGYIVQLVLIAIMITAMMSSCKNDNSSDSPTTPSVADPFVSLKEEIQYTKAFWATPLDHGFEANLPEAGDYQFVYTTNLGTFHLMTRASSPAIVVVDLQAEHQIQKVILQKGTIVESASTSMLQTVVVVQAATFQQDKAFGNLLLIDNGVSVVSRPEPTATPTPKPTPTPTPRPTRPAGNEVRIVAVGDSITYGVGSSSGVGYPPRLEARLWKAGKNATVVNAGIPGEKSPDTDKRFKSTIQGADIVLLMIGTNDVSNSGICNGAPCLSDTHIASMLDKALAAGVTPIVSTIIPFSGYESDTAVRELNSKIKAVASERGVSVVDNYQRFSSAGFSYYDNRLHPNDEGYEIMAEEWYNTVRRKL</sequence>